<name>A0ABV9W5S5_9ACTN</name>
<dbReference type="EMBL" id="JBHSIU010000054">
    <property type="protein sequence ID" value="MFC5003709.1"/>
    <property type="molecule type" value="Genomic_DNA"/>
</dbReference>
<organism evidence="1 2">
    <name type="scientific">Dactylosporangium cerinum</name>
    <dbReference type="NCBI Taxonomy" id="1434730"/>
    <lineage>
        <taxon>Bacteria</taxon>
        <taxon>Bacillati</taxon>
        <taxon>Actinomycetota</taxon>
        <taxon>Actinomycetes</taxon>
        <taxon>Micromonosporales</taxon>
        <taxon>Micromonosporaceae</taxon>
        <taxon>Dactylosporangium</taxon>
    </lineage>
</organism>
<sequence length="613" mass="64209">MRTPDELDTVDWTALTHAYGPAEDVPDLVRALYNPDETGDAFDELYGTVWHQGSVYPATAAAVPFLAHAALHGADPARVLRLLADIADRPAGDLADPVAMAVVEASAAAVVDLLSTARHADATMRARYARLAAAVPLPLPDTVVAELTALEAGDPDVDVRAEALAALAAHHPAPEPRLRAALSDSSDGVRLTAAVLSMRRSGPPYPPPAVEVVAACGDRPRSDDRAERITELLVEEPDTGFAVAERWIDAGDHDGHGSALAAQLHGTWRDRDELTVQLLTRALPHHDKGLWQRVVDLELAVSALPALPEVTRRALTVAAGHADERVPPVALRCLARFDAVPPDAGPLPAGVLAVLPSRNRPVAAVRAALATAEGNDAIALVQSLSPEDAARLLPELLALAGRGTAAVVIVRLLSDVPGAADDPTVTAALAEAMRAQDGVLAPDEMRRATAAASWLLLGHPPAGALDVLREVLTTGRMPPWYLGEVARAATAAAPLADLVAPMLDGSYDWTRVRAAAAYGRITGDTATAAMLLGAALGAVGDVAVPVHLAAMETLAAFETAAAADRVREFRDSPRRVLSATSWPVEIPHPDDRLRDAARRALSRTSAPGRGSVR</sequence>
<gene>
    <name evidence="1" type="ORF">ACFPIJ_38535</name>
</gene>
<proteinExistence type="predicted"/>
<evidence type="ECO:0000313" key="1">
    <source>
        <dbReference type="EMBL" id="MFC5003709.1"/>
    </source>
</evidence>
<evidence type="ECO:0000313" key="2">
    <source>
        <dbReference type="Proteomes" id="UP001595912"/>
    </source>
</evidence>
<keyword evidence="2" id="KW-1185">Reference proteome</keyword>
<comment type="caution">
    <text evidence="1">The sequence shown here is derived from an EMBL/GenBank/DDBJ whole genome shotgun (WGS) entry which is preliminary data.</text>
</comment>
<protein>
    <submittedName>
        <fullName evidence="1">Uncharacterized protein</fullName>
    </submittedName>
</protein>
<dbReference type="Proteomes" id="UP001595912">
    <property type="component" value="Unassembled WGS sequence"/>
</dbReference>
<dbReference type="RefSeq" id="WP_380122926.1">
    <property type="nucleotide sequence ID" value="NZ_JBHSIU010000054.1"/>
</dbReference>
<reference evidence="2" key="1">
    <citation type="journal article" date="2019" name="Int. J. Syst. Evol. Microbiol.">
        <title>The Global Catalogue of Microorganisms (GCM) 10K type strain sequencing project: providing services to taxonomists for standard genome sequencing and annotation.</title>
        <authorList>
            <consortium name="The Broad Institute Genomics Platform"/>
            <consortium name="The Broad Institute Genome Sequencing Center for Infectious Disease"/>
            <person name="Wu L."/>
            <person name="Ma J."/>
        </authorList>
    </citation>
    <scope>NUCLEOTIDE SEQUENCE [LARGE SCALE GENOMIC DNA]</scope>
    <source>
        <strain evidence="2">CGMCC 4.7152</strain>
    </source>
</reference>
<accession>A0ABV9W5S5</accession>